<feature type="compositionally biased region" description="Low complexity" evidence="3">
    <location>
        <begin position="415"/>
        <end position="431"/>
    </location>
</feature>
<dbReference type="PANTHER" id="PTHR11188">
    <property type="entry name" value="ARRESTIN DOMAIN CONTAINING PROTEIN"/>
    <property type="match status" value="1"/>
</dbReference>
<feature type="region of interest" description="Disordered" evidence="3">
    <location>
        <begin position="518"/>
        <end position="607"/>
    </location>
</feature>
<proteinExistence type="inferred from homology"/>
<dbReference type="Proteomes" id="UP001221413">
    <property type="component" value="Unassembled WGS sequence"/>
</dbReference>
<dbReference type="SMART" id="SM01017">
    <property type="entry name" value="Arrestin_C"/>
    <property type="match status" value="1"/>
</dbReference>
<keyword evidence="6" id="KW-1185">Reference proteome</keyword>
<dbReference type="InterPro" id="IPR014752">
    <property type="entry name" value="Arrestin-like_C"/>
</dbReference>
<dbReference type="GO" id="GO:0005886">
    <property type="term" value="C:plasma membrane"/>
    <property type="evidence" value="ECO:0007669"/>
    <property type="project" value="TreeGrafter"/>
</dbReference>
<evidence type="ECO:0000256" key="2">
    <source>
        <dbReference type="ARBA" id="ARBA00038766"/>
    </source>
</evidence>
<feature type="compositionally biased region" description="Polar residues" evidence="3">
    <location>
        <begin position="580"/>
        <end position="591"/>
    </location>
</feature>
<feature type="compositionally biased region" description="Polar residues" evidence="3">
    <location>
        <begin position="397"/>
        <end position="407"/>
    </location>
</feature>
<dbReference type="GO" id="GO:0005829">
    <property type="term" value="C:cytosol"/>
    <property type="evidence" value="ECO:0007669"/>
    <property type="project" value="TreeGrafter"/>
</dbReference>
<evidence type="ECO:0000259" key="4">
    <source>
        <dbReference type="SMART" id="SM01017"/>
    </source>
</evidence>
<dbReference type="EMBL" id="JAQGDS010000004">
    <property type="protein sequence ID" value="KAJ6261349.1"/>
    <property type="molecule type" value="Genomic_DNA"/>
</dbReference>
<dbReference type="PANTHER" id="PTHR11188:SF17">
    <property type="entry name" value="FI21816P1"/>
    <property type="match status" value="1"/>
</dbReference>
<protein>
    <recommendedName>
        <fullName evidence="4">Arrestin C-terminal-like domain-containing protein</fullName>
    </recommendedName>
</protein>
<comment type="subunit">
    <text evidence="2">Interacts with hulA.</text>
</comment>
<dbReference type="Pfam" id="PF00339">
    <property type="entry name" value="Arrestin_N"/>
    <property type="match status" value="1"/>
</dbReference>
<gene>
    <name evidence="5" type="ORF">Dda_4019</name>
</gene>
<dbReference type="Gene3D" id="2.60.40.640">
    <property type="match status" value="1"/>
</dbReference>
<dbReference type="InterPro" id="IPR011021">
    <property type="entry name" value="Arrestin-like_N"/>
</dbReference>
<evidence type="ECO:0000256" key="3">
    <source>
        <dbReference type="SAM" id="MobiDB-lite"/>
    </source>
</evidence>
<dbReference type="GO" id="GO:0030674">
    <property type="term" value="F:protein-macromolecule adaptor activity"/>
    <property type="evidence" value="ECO:0007669"/>
    <property type="project" value="TreeGrafter"/>
</dbReference>
<evidence type="ECO:0000256" key="1">
    <source>
        <dbReference type="ARBA" id="ARBA00005298"/>
    </source>
</evidence>
<accession>A0AAD6J0H4</accession>
<dbReference type="InterPro" id="IPR011022">
    <property type="entry name" value="Arrestin_C-like"/>
</dbReference>
<feature type="compositionally biased region" description="Low complexity" evidence="3">
    <location>
        <begin position="551"/>
        <end position="576"/>
    </location>
</feature>
<sequence>MKKITLFEIRLDQDVLVLRGDPSEAHGAQLTGKIVISCTEPLNMKSLTIKIAALQTVRFSDLAHGPFGASSKLHKKENVLYSDRLVPIGEKTVLQAGNHEIPFSWILNGDAPESVEGFREANILWNMHAHLERSIYQTDAHTHKHFRVIRTLPYTALEFSQTMAVENVWPDKLEYTISTPSKAVVFGSHIPIQVRLSPLLKGLQPVKLSVALKETFELNGIRGTGSTRTILQRELDGRDDPPSDEDDGCWIWNEKIVLPRRLADCLQDCDVGNIKIRHKVRFAIQLKNPGGHISELRATLPVMFFISENYLVNDQNEVPEITTQVTSESEISAPPRYEQHKLDALFEGIDLDMYLSQANSPFTLSRTPSAENLYRLRHARGSGHNLVQASGLAPLTPLSSTSGNSSPVFGHDASTSRSSIASSGSVSGLPSILTPHGHADLVDRLQRANQRPAGSSGSLNALANSTSWTNPPSGRESPTMEHEERVSISPSSSPLLPPLDMDEMNKVPSYSTAIRAPMRNLSFETPPTYERIPSDPPSRVTSSQSLVEMLARPSLSRSSSSSSESAAAHSPTSPSRRSNDSQSPEASSPHKSPSKRTPRLFSTRWRG</sequence>
<evidence type="ECO:0000313" key="6">
    <source>
        <dbReference type="Proteomes" id="UP001221413"/>
    </source>
</evidence>
<comment type="caution">
    <text evidence="5">The sequence shown here is derived from an EMBL/GenBank/DDBJ whole genome shotgun (WGS) entry which is preliminary data.</text>
</comment>
<feature type="region of interest" description="Disordered" evidence="3">
    <location>
        <begin position="397"/>
        <end position="432"/>
    </location>
</feature>
<reference evidence="5" key="1">
    <citation type="submission" date="2023-01" db="EMBL/GenBank/DDBJ databases">
        <title>The chitinases involved in constricting ring structure development in the nematode-trapping fungus Drechslerella dactyloides.</title>
        <authorList>
            <person name="Wang R."/>
            <person name="Zhang L."/>
            <person name="Tang P."/>
            <person name="Li S."/>
            <person name="Liang L."/>
        </authorList>
    </citation>
    <scope>NUCLEOTIDE SEQUENCE</scope>
    <source>
        <strain evidence="5">YMF1.00031</strain>
    </source>
</reference>
<dbReference type="InterPro" id="IPR050357">
    <property type="entry name" value="Arrestin_domain-protein"/>
</dbReference>
<comment type="similarity">
    <text evidence="1">Belongs to the arrestin family.</text>
</comment>
<dbReference type="GO" id="GO:0031625">
    <property type="term" value="F:ubiquitin protein ligase binding"/>
    <property type="evidence" value="ECO:0007669"/>
    <property type="project" value="TreeGrafter"/>
</dbReference>
<dbReference type="AlphaFoldDB" id="A0AAD6J0H4"/>
<feature type="domain" description="Arrestin C-terminal-like" evidence="4">
    <location>
        <begin position="169"/>
        <end position="309"/>
    </location>
</feature>
<name>A0AAD6J0H4_DREDA</name>
<feature type="region of interest" description="Disordered" evidence="3">
    <location>
        <begin position="449"/>
        <end position="504"/>
    </location>
</feature>
<evidence type="ECO:0000313" key="5">
    <source>
        <dbReference type="EMBL" id="KAJ6261349.1"/>
    </source>
</evidence>
<dbReference type="Pfam" id="PF02752">
    <property type="entry name" value="Arrestin_C"/>
    <property type="match status" value="1"/>
</dbReference>
<dbReference type="GO" id="GO:0070086">
    <property type="term" value="P:ubiquitin-dependent endocytosis"/>
    <property type="evidence" value="ECO:0007669"/>
    <property type="project" value="TreeGrafter"/>
</dbReference>
<organism evidence="5 6">
    <name type="scientific">Drechslerella dactyloides</name>
    <name type="common">Nematode-trapping fungus</name>
    <name type="synonym">Arthrobotrys dactyloides</name>
    <dbReference type="NCBI Taxonomy" id="74499"/>
    <lineage>
        <taxon>Eukaryota</taxon>
        <taxon>Fungi</taxon>
        <taxon>Dikarya</taxon>
        <taxon>Ascomycota</taxon>
        <taxon>Pezizomycotina</taxon>
        <taxon>Orbiliomycetes</taxon>
        <taxon>Orbiliales</taxon>
        <taxon>Orbiliaceae</taxon>
        <taxon>Drechslerella</taxon>
    </lineage>
</organism>
<feature type="compositionally biased region" description="Polar residues" evidence="3">
    <location>
        <begin position="449"/>
        <end position="472"/>
    </location>
</feature>